<dbReference type="Proteomes" id="UP001178507">
    <property type="component" value="Unassembled WGS sequence"/>
</dbReference>
<dbReference type="AlphaFoldDB" id="A0AA36IUS6"/>
<name>A0AA36IUS6_9DINO</name>
<evidence type="ECO:0000313" key="2">
    <source>
        <dbReference type="Proteomes" id="UP001178507"/>
    </source>
</evidence>
<proteinExistence type="predicted"/>
<dbReference type="Gene3D" id="1.25.40.10">
    <property type="entry name" value="Tetratricopeptide repeat domain"/>
    <property type="match status" value="2"/>
</dbReference>
<dbReference type="InterPro" id="IPR011990">
    <property type="entry name" value="TPR-like_helical_dom_sf"/>
</dbReference>
<sequence length="367" mass="40615">MGARARGWPESLKLLDALHQRGLEATMVATSSCLGRLAAGEGTWRHSLRLLRTVRLQRPNAVPFNAACTGCGRAKEWQRSFQSFEPRKRFAGSGAAHAVIRGVFYGELGEVLRWDGVLPTAITCSALITACAVWATGMLLFLEIARLLLGLKSPCYQYSWFSSTPGMFYSLWRLAPDLVALNAAAKSAERWDLALRLMGAGQAYGLRCDAVFATALVTGGVWRASLAAWQLLRQVAMRLNLIHLNSVVFGLGQGQQWERAASFSQTTSLQLDAVTLSAKLTACCEGLQWEAALRYRVGDPAAATGLLRALRSVKWRRALRSWALLRSEALAPSSGVARIWWTEKPRDPWYLWYQHLKEGMREDSQAS</sequence>
<keyword evidence="2" id="KW-1185">Reference proteome</keyword>
<evidence type="ECO:0000313" key="1">
    <source>
        <dbReference type="EMBL" id="CAJ1393127.1"/>
    </source>
</evidence>
<dbReference type="EMBL" id="CAUJNA010002480">
    <property type="protein sequence ID" value="CAJ1393127.1"/>
    <property type="molecule type" value="Genomic_DNA"/>
</dbReference>
<gene>
    <name evidence="1" type="ORF">EVOR1521_LOCUS18060</name>
</gene>
<protein>
    <submittedName>
        <fullName evidence="1">Uncharacterized protein</fullName>
    </submittedName>
</protein>
<reference evidence="1" key="1">
    <citation type="submission" date="2023-08" db="EMBL/GenBank/DDBJ databases">
        <authorList>
            <person name="Chen Y."/>
            <person name="Shah S."/>
            <person name="Dougan E. K."/>
            <person name="Thang M."/>
            <person name="Chan C."/>
        </authorList>
    </citation>
    <scope>NUCLEOTIDE SEQUENCE</scope>
</reference>
<accession>A0AA36IUS6</accession>
<comment type="caution">
    <text evidence="1">The sequence shown here is derived from an EMBL/GenBank/DDBJ whole genome shotgun (WGS) entry which is preliminary data.</text>
</comment>
<organism evidence="1 2">
    <name type="scientific">Effrenium voratum</name>
    <dbReference type="NCBI Taxonomy" id="2562239"/>
    <lineage>
        <taxon>Eukaryota</taxon>
        <taxon>Sar</taxon>
        <taxon>Alveolata</taxon>
        <taxon>Dinophyceae</taxon>
        <taxon>Suessiales</taxon>
        <taxon>Symbiodiniaceae</taxon>
        <taxon>Effrenium</taxon>
    </lineage>
</organism>